<name>A0A4P7L2V9_9BURK</name>
<protein>
    <submittedName>
        <fullName evidence="2">Acyloxyacyl hydrolase</fullName>
    </submittedName>
</protein>
<organism evidence="2 3">
    <name type="scientific">Cupriavidus oxalaticus</name>
    <dbReference type="NCBI Taxonomy" id="96344"/>
    <lineage>
        <taxon>Bacteria</taxon>
        <taxon>Pseudomonadati</taxon>
        <taxon>Pseudomonadota</taxon>
        <taxon>Betaproteobacteria</taxon>
        <taxon>Burkholderiales</taxon>
        <taxon>Burkholderiaceae</taxon>
        <taxon>Cupriavidus</taxon>
    </lineage>
</organism>
<dbReference type="KEGG" id="cox:E0W60_00270"/>
<accession>A0A4P7L2V9</accession>
<evidence type="ECO:0000256" key="1">
    <source>
        <dbReference type="ARBA" id="ARBA00004442"/>
    </source>
</evidence>
<comment type="subcellular location">
    <subcellularLocation>
        <location evidence="1">Cell outer membrane</location>
    </subcellularLocation>
</comment>
<dbReference type="AlphaFoldDB" id="A0A4P7L2V9"/>
<dbReference type="OrthoDB" id="5297282at2"/>
<sequence>MPRQDQEACQDRHASCCDLAPAPTARTGRRGHRQRRFAARSMPLVVRHTAAASLLALPLCLGTAHAAPAVQLGYGFDETHHVQKVEMAMLWDSGFAWGNPQGWLIDLQWEVNIARWNSSSDNNPHDLWEFGASPVVRIGWWKHAWAPFLELSVGPRLLTGTRTSDDHVISTAFQFSEYAGLGVTFGSDRRFTAGYRFQHLSNAGIKEPNPGTSFHVIYLRYRF</sequence>
<dbReference type="EMBL" id="CP038634">
    <property type="protein sequence ID" value="QBY49716.1"/>
    <property type="molecule type" value="Genomic_DNA"/>
</dbReference>
<dbReference type="GO" id="GO:0016787">
    <property type="term" value="F:hydrolase activity"/>
    <property type="evidence" value="ECO:0007669"/>
    <property type="project" value="UniProtKB-KW"/>
</dbReference>
<dbReference type="SUPFAM" id="SSF56925">
    <property type="entry name" value="OMPA-like"/>
    <property type="match status" value="1"/>
</dbReference>
<dbReference type="InterPro" id="IPR011250">
    <property type="entry name" value="OMP/PagP_B-barrel"/>
</dbReference>
<evidence type="ECO:0000313" key="3">
    <source>
        <dbReference type="Proteomes" id="UP000295294"/>
    </source>
</evidence>
<proteinExistence type="predicted"/>
<dbReference type="InterPro" id="IPR018550">
    <property type="entry name" value="Lipid-A_deacylase-rel"/>
</dbReference>
<dbReference type="GO" id="GO:0009279">
    <property type="term" value="C:cell outer membrane"/>
    <property type="evidence" value="ECO:0007669"/>
    <property type="project" value="UniProtKB-SubCell"/>
</dbReference>
<dbReference type="Pfam" id="PF09411">
    <property type="entry name" value="PagL"/>
    <property type="match status" value="1"/>
</dbReference>
<reference evidence="2 3" key="1">
    <citation type="submission" date="2019-03" db="EMBL/GenBank/DDBJ databases">
        <title>Efficiently degradation of phenoxyalkanoic acid herbicides by Cupriavidus oxalaticus strain X32.</title>
        <authorList>
            <person name="Sheng X."/>
        </authorList>
    </citation>
    <scope>NUCLEOTIDE SEQUENCE [LARGE SCALE GENOMIC DNA]</scope>
    <source>
        <strain evidence="2 3">X32</strain>
    </source>
</reference>
<keyword evidence="2" id="KW-0378">Hydrolase</keyword>
<gene>
    <name evidence="2" type="ORF">E0W60_00270</name>
</gene>
<dbReference type="Proteomes" id="UP000295294">
    <property type="component" value="Chromosome 1"/>
</dbReference>
<dbReference type="Gene3D" id="2.40.160.20">
    <property type="match status" value="1"/>
</dbReference>
<dbReference type="STRING" id="1349762.GCA_001592245_03935"/>
<evidence type="ECO:0000313" key="2">
    <source>
        <dbReference type="EMBL" id="QBY49716.1"/>
    </source>
</evidence>